<keyword evidence="6" id="KW-0597">Phosphoprotein</keyword>
<dbReference type="SUPFAM" id="SSF46689">
    <property type="entry name" value="Homeodomain-like"/>
    <property type="match status" value="1"/>
</dbReference>
<dbReference type="InterPro" id="IPR058031">
    <property type="entry name" value="AAA_lid_NorR"/>
</dbReference>
<evidence type="ECO:0000256" key="4">
    <source>
        <dbReference type="ARBA" id="ARBA00023125"/>
    </source>
</evidence>
<keyword evidence="4 9" id="KW-0238">DNA-binding</keyword>
<evidence type="ECO:0000256" key="1">
    <source>
        <dbReference type="ARBA" id="ARBA00022741"/>
    </source>
</evidence>
<dbReference type="InterPro" id="IPR003593">
    <property type="entry name" value="AAA+_ATPase"/>
</dbReference>
<dbReference type="PROSITE" id="PS00675">
    <property type="entry name" value="SIGMA54_INTERACT_1"/>
    <property type="match status" value="1"/>
</dbReference>
<evidence type="ECO:0000259" key="7">
    <source>
        <dbReference type="PROSITE" id="PS50045"/>
    </source>
</evidence>
<dbReference type="Gene3D" id="1.10.10.60">
    <property type="entry name" value="Homeodomain-like"/>
    <property type="match status" value="1"/>
</dbReference>
<dbReference type="SUPFAM" id="SSF52172">
    <property type="entry name" value="CheY-like"/>
    <property type="match status" value="1"/>
</dbReference>
<dbReference type="EMBL" id="JALJXV010000005">
    <property type="protein sequence ID" value="MCP1675198.1"/>
    <property type="molecule type" value="Genomic_DNA"/>
</dbReference>
<dbReference type="InterPro" id="IPR025943">
    <property type="entry name" value="Sigma_54_int_dom_ATP-bd_2"/>
</dbReference>
<dbReference type="GO" id="GO:0043565">
    <property type="term" value="F:sequence-specific DNA binding"/>
    <property type="evidence" value="ECO:0007669"/>
    <property type="project" value="InterPro"/>
</dbReference>
<dbReference type="Gene3D" id="3.40.50.300">
    <property type="entry name" value="P-loop containing nucleotide triphosphate hydrolases"/>
    <property type="match status" value="1"/>
</dbReference>
<feature type="domain" description="Response regulatory" evidence="8">
    <location>
        <begin position="12"/>
        <end position="126"/>
    </location>
</feature>
<proteinExistence type="predicted"/>
<dbReference type="AlphaFoldDB" id="A0AAE3KCN6"/>
<dbReference type="InterPro" id="IPR011006">
    <property type="entry name" value="CheY-like_superfamily"/>
</dbReference>
<keyword evidence="3" id="KW-0805">Transcription regulation</keyword>
<dbReference type="InterPro" id="IPR027417">
    <property type="entry name" value="P-loop_NTPase"/>
</dbReference>
<dbReference type="PROSITE" id="PS50110">
    <property type="entry name" value="RESPONSE_REGULATORY"/>
    <property type="match status" value="1"/>
</dbReference>
<dbReference type="InterPro" id="IPR002078">
    <property type="entry name" value="Sigma_54_int"/>
</dbReference>
<evidence type="ECO:0000256" key="2">
    <source>
        <dbReference type="ARBA" id="ARBA00022840"/>
    </source>
</evidence>
<feature type="modified residue" description="4-aspartylphosphate" evidence="6">
    <location>
        <position position="61"/>
    </location>
</feature>
<dbReference type="Pfam" id="PF00158">
    <property type="entry name" value="Sigma54_activat"/>
    <property type="match status" value="1"/>
</dbReference>
<dbReference type="InterPro" id="IPR025944">
    <property type="entry name" value="Sigma_54_int_dom_CS"/>
</dbReference>
<feature type="domain" description="Sigma-54 factor interaction" evidence="7">
    <location>
        <begin position="150"/>
        <end position="379"/>
    </location>
</feature>
<dbReference type="Gene3D" id="1.10.8.60">
    <property type="match status" value="1"/>
</dbReference>
<gene>
    <name evidence="9" type="ORF">J2T57_002346</name>
</gene>
<dbReference type="InterPro" id="IPR025662">
    <property type="entry name" value="Sigma_54_int_dom_ATP-bd_1"/>
</dbReference>
<dbReference type="InterPro" id="IPR009057">
    <property type="entry name" value="Homeodomain-like_sf"/>
</dbReference>
<dbReference type="SUPFAM" id="SSF52540">
    <property type="entry name" value="P-loop containing nucleoside triphosphate hydrolases"/>
    <property type="match status" value="1"/>
</dbReference>
<dbReference type="PANTHER" id="PTHR32071:SF117">
    <property type="entry name" value="PTS-DEPENDENT DIHYDROXYACETONE KINASE OPERON REGULATORY PROTEIN-RELATED"/>
    <property type="match status" value="1"/>
</dbReference>
<dbReference type="PROSITE" id="PS00688">
    <property type="entry name" value="SIGMA54_INTERACT_3"/>
    <property type="match status" value="1"/>
</dbReference>
<evidence type="ECO:0000259" key="8">
    <source>
        <dbReference type="PROSITE" id="PS50110"/>
    </source>
</evidence>
<evidence type="ECO:0000313" key="10">
    <source>
        <dbReference type="Proteomes" id="UP001205843"/>
    </source>
</evidence>
<protein>
    <submittedName>
        <fullName evidence="9">DNA-binding NtrC family response regulator</fullName>
    </submittedName>
</protein>
<dbReference type="RefSeq" id="WP_253478270.1">
    <property type="nucleotide sequence ID" value="NZ_JALJXV010000005.1"/>
</dbReference>
<keyword evidence="5" id="KW-0804">Transcription</keyword>
<dbReference type="Pfam" id="PF00072">
    <property type="entry name" value="Response_reg"/>
    <property type="match status" value="1"/>
</dbReference>
<evidence type="ECO:0000256" key="3">
    <source>
        <dbReference type="ARBA" id="ARBA00023015"/>
    </source>
</evidence>
<dbReference type="InterPro" id="IPR001789">
    <property type="entry name" value="Sig_transdc_resp-reg_receiver"/>
</dbReference>
<keyword evidence="1" id="KW-0547">Nucleotide-binding</keyword>
<keyword evidence="2" id="KW-0067">ATP-binding</keyword>
<evidence type="ECO:0000256" key="6">
    <source>
        <dbReference type="PROSITE-ProRule" id="PRU00169"/>
    </source>
</evidence>
<dbReference type="Pfam" id="PF02954">
    <property type="entry name" value="HTH_8"/>
    <property type="match status" value="1"/>
</dbReference>
<dbReference type="InterPro" id="IPR002197">
    <property type="entry name" value="HTH_Fis"/>
</dbReference>
<organism evidence="9 10">
    <name type="scientific">Natronocella acetinitrilica</name>
    <dbReference type="NCBI Taxonomy" id="414046"/>
    <lineage>
        <taxon>Bacteria</taxon>
        <taxon>Pseudomonadati</taxon>
        <taxon>Pseudomonadota</taxon>
        <taxon>Gammaproteobacteria</taxon>
        <taxon>Chromatiales</taxon>
        <taxon>Ectothiorhodospiraceae</taxon>
        <taxon>Natronocella</taxon>
    </lineage>
</organism>
<accession>A0AAE3KCN6</accession>
<dbReference type="FunFam" id="3.40.50.300:FF:000006">
    <property type="entry name" value="DNA-binding transcriptional regulator NtrC"/>
    <property type="match status" value="1"/>
</dbReference>
<dbReference type="PROSITE" id="PS50045">
    <property type="entry name" value="SIGMA54_INTERACT_4"/>
    <property type="match status" value="1"/>
</dbReference>
<evidence type="ECO:0000256" key="5">
    <source>
        <dbReference type="ARBA" id="ARBA00023163"/>
    </source>
</evidence>
<keyword evidence="10" id="KW-1185">Reference proteome</keyword>
<dbReference type="PANTHER" id="PTHR32071">
    <property type="entry name" value="TRANSCRIPTIONAL REGULATORY PROTEIN"/>
    <property type="match status" value="1"/>
</dbReference>
<dbReference type="CDD" id="cd00009">
    <property type="entry name" value="AAA"/>
    <property type="match status" value="1"/>
</dbReference>
<dbReference type="SMART" id="SM00448">
    <property type="entry name" value="REC"/>
    <property type="match status" value="1"/>
</dbReference>
<evidence type="ECO:0000313" key="9">
    <source>
        <dbReference type="EMBL" id="MCP1675198.1"/>
    </source>
</evidence>
<dbReference type="Pfam" id="PF25601">
    <property type="entry name" value="AAA_lid_14"/>
    <property type="match status" value="1"/>
</dbReference>
<dbReference type="GO" id="GO:0000160">
    <property type="term" value="P:phosphorelay signal transduction system"/>
    <property type="evidence" value="ECO:0007669"/>
    <property type="project" value="InterPro"/>
</dbReference>
<dbReference type="GO" id="GO:0005524">
    <property type="term" value="F:ATP binding"/>
    <property type="evidence" value="ECO:0007669"/>
    <property type="project" value="UniProtKB-KW"/>
</dbReference>
<dbReference type="GO" id="GO:0006355">
    <property type="term" value="P:regulation of DNA-templated transcription"/>
    <property type="evidence" value="ECO:0007669"/>
    <property type="project" value="InterPro"/>
</dbReference>
<dbReference type="SMART" id="SM00382">
    <property type="entry name" value="AAA"/>
    <property type="match status" value="1"/>
</dbReference>
<name>A0AAE3KCN6_9GAMM</name>
<dbReference type="Proteomes" id="UP001205843">
    <property type="component" value="Unassembled WGS sequence"/>
</dbReference>
<sequence>MSSKAKSRQAEQVLLVEDDRGLRELLTDELRDAGVQVTAVESAEAALDATSKFAPALIISDLRLPGRDGFDLLQEVRAMQDSPAFLIITGFGTISQAVEALKQGADEFLTKPLDLEHFMLCVNRLLETRRLRGEVQRYRGLVSEDHFHGLVGQSRSMQSLYDQIRQLGQAVGPVLVIGESGTGKELVARAVHDESHRASGPFQAVNCAGVPAELLESEFFGHEAGAFTGAVKAHKGLFDQANGGTLFLDELGEMPLALQAKLLRVLQDGVIRPVGGSKEHTVDVRIVAATNRNLEERIEAGEFREDLFYRLETFTLRVPPLRERGEDLELLAALFLTRFAMQMERDIQGFSGDALATLKNYAFPGNVRELQNAVERAVTFCQGDTINVEHLPMRIRGGERRGIPAEAVDQVMRQVSDGPMLPTLAELEHRYIRYVLDQVGGNKRRAAAMLDVSRRTLYRKLDEESGTV</sequence>
<comment type="caution">
    <text evidence="9">The sequence shown here is derived from an EMBL/GenBank/DDBJ whole genome shotgun (WGS) entry which is preliminary data.</text>
</comment>
<dbReference type="PROSITE" id="PS00676">
    <property type="entry name" value="SIGMA54_INTERACT_2"/>
    <property type="match status" value="1"/>
</dbReference>
<reference evidence="9" key="1">
    <citation type="submission" date="2022-03" db="EMBL/GenBank/DDBJ databases">
        <title>Genomic Encyclopedia of Type Strains, Phase III (KMG-III): the genomes of soil and plant-associated and newly described type strains.</title>
        <authorList>
            <person name="Whitman W."/>
        </authorList>
    </citation>
    <scope>NUCLEOTIDE SEQUENCE</scope>
    <source>
        <strain evidence="9">ANL 6-2</strain>
    </source>
</reference>
<dbReference type="Gene3D" id="3.40.50.2300">
    <property type="match status" value="1"/>
</dbReference>